<keyword evidence="3" id="KW-1185">Reference proteome</keyword>
<evidence type="ECO:0000313" key="3">
    <source>
        <dbReference type="Proteomes" id="UP000887013"/>
    </source>
</evidence>
<feature type="region of interest" description="Disordered" evidence="1">
    <location>
        <begin position="25"/>
        <end position="49"/>
    </location>
</feature>
<dbReference type="Proteomes" id="UP000887013">
    <property type="component" value="Unassembled WGS sequence"/>
</dbReference>
<feature type="compositionally biased region" description="Acidic residues" evidence="1">
    <location>
        <begin position="33"/>
        <end position="44"/>
    </location>
</feature>
<gene>
    <name evidence="2" type="ORF">NPIL_75311</name>
</gene>
<comment type="caution">
    <text evidence="2">The sequence shown here is derived from an EMBL/GenBank/DDBJ whole genome shotgun (WGS) entry which is preliminary data.</text>
</comment>
<reference evidence="2" key="1">
    <citation type="submission" date="2020-08" db="EMBL/GenBank/DDBJ databases">
        <title>Multicomponent nature underlies the extraordinary mechanical properties of spider dragline silk.</title>
        <authorList>
            <person name="Kono N."/>
            <person name="Nakamura H."/>
            <person name="Mori M."/>
            <person name="Yoshida Y."/>
            <person name="Ohtoshi R."/>
            <person name="Malay A.D."/>
            <person name="Moran D.A.P."/>
            <person name="Tomita M."/>
            <person name="Numata K."/>
            <person name="Arakawa K."/>
        </authorList>
    </citation>
    <scope>NUCLEOTIDE SEQUENCE</scope>
</reference>
<evidence type="ECO:0000313" key="2">
    <source>
        <dbReference type="EMBL" id="GFT82331.1"/>
    </source>
</evidence>
<protein>
    <submittedName>
        <fullName evidence="2">Uncharacterized protein</fullName>
    </submittedName>
</protein>
<sequence>MYVNSQTNAISLELSELQGRRRRISNQFLTRDTDEEESETMDTTEQDRNEEACLLRTRMEDKFKEIVNLFLDSIHKKAEMLLLRDN</sequence>
<dbReference type="EMBL" id="BMAW01023346">
    <property type="protein sequence ID" value="GFT82331.1"/>
    <property type="molecule type" value="Genomic_DNA"/>
</dbReference>
<accession>A0A8X6PV53</accession>
<name>A0A8X6PV53_NEPPI</name>
<dbReference type="AlphaFoldDB" id="A0A8X6PV53"/>
<organism evidence="2 3">
    <name type="scientific">Nephila pilipes</name>
    <name type="common">Giant wood spider</name>
    <name type="synonym">Nephila maculata</name>
    <dbReference type="NCBI Taxonomy" id="299642"/>
    <lineage>
        <taxon>Eukaryota</taxon>
        <taxon>Metazoa</taxon>
        <taxon>Ecdysozoa</taxon>
        <taxon>Arthropoda</taxon>
        <taxon>Chelicerata</taxon>
        <taxon>Arachnida</taxon>
        <taxon>Araneae</taxon>
        <taxon>Araneomorphae</taxon>
        <taxon>Entelegynae</taxon>
        <taxon>Araneoidea</taxon>
        <taxon>Nephilidae</taxon>
        <taxon>Nephila</taxon>
    </lineage>
</organism>
<proteinExistence type="predicted"/>
<evidence type="ECO:0000256" key="1">
    <source>
        <dbReference type="SAM" id="MobiDB-lite"/>
    </source>
</evidence>